<gene>
    <name evidence="3" type="ORF">DFR29_10652</name>
</gene>
<dbReference type="EMBL" id="SNZH01000006">
    <property type="protein sequence ID" value="TDR43910.1"/>
    <property type="molecule type" value="Genomic_DNA"/>
</dbReference>
<dbReference type="PANTHER" id="PTHR10098">
    <property type="entry name" value="RAPSYN-RELATED"/>
    <property type="match status" value="1"/>
</dbReference>
<reference evidence="3 4" key="1">
    <citation type="submission" date="2019-03" db="EMBL/GenBank/DDBJ databases">
        <title>Genomic Encyclopedia of Type Strains, Phase IV (KMG-IV): sequencing the most valuable type-strain genomes for metagenomic binning, comparative biology and taxonomic classification.</title>
        <authorList>
            <person name="Goeker M."/>
        </authorList>
    </citation>
    <scope>NUCLEOTIDE SEQUENCE [LARGE SCALE GENOMIC DNA]</scope>
    <source>
        <strain evidence="3 4">DSM 21667</strain>
    </source>
</reference>
<keyword evidence="4" id="KW-1185">Reference proteome</keyword>
<dbReference type="Pfam" id="PF13424">
    <property type="entry name" value="TPR_12"/>
    <property type="match status" value="1"/>
</dbReference>
<dbReference type="InterPro" id="IPR024983">
    <property type="entry name" value="CHAT_dom"/>
</dbReference>
<dbReference type="InterPro" id="IPR011990">
    <property type="entry name" value="TPR-like_helical_dom_sf"/>
</dbReference>
<dbReference type="SMART" id="SM00028">
    <property type="entry name" value="TPR"/>
    <property type="match status" value="5"/>
</dbReference>
<accession>A0A4V3DMD5</accession>
<dbReference type="SUPFAM" id="SSF48452">
    <property type="entry name" value="TPR-like"/>
    <property type="match status" value="2"/>
</dbReference>
<dbReference type="AlphaFoldDB" id="A0A4V3DMD5"/>
<feature type="chain" id="PRO_5020705250" evidence="1">
    <location>
        <begin position="24"/>
        <end position="997"/>
    </location>
</feature>
<evidence type="ECO:0000259" key="2">
    <source>
        <dbReference type="Pfam" id="PF12770"/>
    </source>
</evidence>
<comment type="caution">
    <text evidence="3">The sequence shown here is derived from an EMBL/GenBank/DDBJ whole genome shotgun (WGS) entry which is preliminary data.</text>
</comment>
<dbReference type="InterPro" id="IPR019734">
    <property type="entry name" value="TPR_rpt"/>
</dbReference>
<sequence length="997" mass="106942">MPRRPFRPVLLLLLLCLAPLARADTVAELDSLIPGEAYLQAKQLGMAALLQPREHDALVEFMFNLMLESPADFSEAEWTPWRDELAARRSAQSPRAKSLATLTIWQAQRDWRGGQREQAGEGVTQALDLLHNGEGRIAPAEAAFVLAMAAQMRGANGDYAEAAKLAEEGVELLRQPRSMLERARRLRAMFFLTVFSDRLGHYDVAMSTARQGIKEAEAFSSSNNNGYRRRLVGALCESLISRGEFAQVRDLMRPELQRLRSQPDVSKRDLAMTLGHLAEAERNLGDRELALSLYRESAAAAAQEPGLVASGSYAAILGNLGTLAYELQQYEEADRALTQNLALQEEQFGKDSQRVVEPLIVAGEIAYERNLLDEAEARYRRALAIIAQRLQPEHIDGAPALRGLAKVLLRRGDAAAAAAMLTGALAQFESGAGTEHPQLLRWRCELADALAQSGDHAGALRNALLVEQRRSQLVAAVTPVLGETQALDFKRGLGRCSERLLAEAAVGDADQVTAAWNEIAAARGLATRLASLRLAQARQNSKGEEKQRWERWSKAAGAYADALRGNSDAPTLAGLRRELDAAIEALGAGAPVMPLQRAAMPALLAKLPAQASLVAFASGAGADKPHLYAFVAETGAVPQLRDLGEVAALDALTERWYRLMREPGHDSELREAGLAVRKRLYDALALKNPNGRVLVVADAGVHRLNFAALPDGEGYLIERGLRTHLLETEHDLGAAAAAAGEGRLLLLGVPELARSDASELGRLRGSCPELGSAFEALPGAEREIDALAEVSRAAGVSEVTALKGKAATASALRKAGPQSRIIHFATHAFEIGASCAQQAGATRRGIGLRRDDGGNAPSAREALAREAGLVLSGERGSNGLLLGADVSTLALDGVGWVVLSACDTGLGARLDDEGVFGLRRAFRLAGARTVVMSLWPVDDAATSAWMEALYRARLQQGSDTVDAVAAADLAVLTARRARGESVHPFYWAGFVASGDWR</sequence>
<feature type="domain" description="CHAT" evidence="2">
    <location>
        <begin position="687"/>
        <end position="995"/>
    </location>
</feature>
<dbReference type="Gene3D" id="1.25.40.10">
    <property type="entry name" value="Tetratricopeptide repeat domain"/>
    <property type="match status" value="2"/>
</dbReference>
<organism evidence="3 4">
    <name type="scientific">Tahibacter aquaticus</name>
    <dbReference type="NCBI Taxonomy" id="520092"/>
    <lineage>
        <taxon>Bacteria</taxon>
        <taxon>Pseudomonadati</taxon>
        <taxon>Pseudomonadota</taxon>
        <taxon>Gammaproteobacteria</taxon>
        <taxon>Lysobacterales</taxon>
        <taxon>Rhodanobacteraceae</taxon>
        <taxon>Tahibacter</taxon>
    </lineage>
</organism>
<feature type="signal peptide" evidence="1">
    <location>
        <begin position="1"/>
        <end position="23"/>
    </location>
</feature>
<evidence type="ECO:0000256" key="1">
    <source>
        <dbReference type="SAM" id="SignalP"/>
    </source>
</evidence>
<evidence type="ECO:0000313" key="3">
    <source>
        <dbReference type="EMBL" id="TDR43910.1"/>
    </source>
</evidence>
<name>A0A4V3DMD5_9GAMM</name>
<dbReference type="Proteomes" id="UP000295293">
    <property type="component" value="Unassembled WGS sequence"/>
</dbReference>
<dbReference type="OrthoDB" id="9146156at2"/>
<dbReference type="RefSeq" id="WP_133818663.1">
    <property type="nucleotide sequence ID" value="NZ_SNZH01000006.1"/>
</dbReference>
<keyword evidence="1" id="KW-0732">Signal</keyword>
<dbReference type="Pfam" id="PF12770">
    <property type="entry name" value="CHAT"/>
    <property type="match status" value="1"/>
</dbReference>
<protein>
    <submittedName>
        <fullName evidence="3">Tetratricopeptide repeat protein</fullName>
    </submittedName>
</protein>
<proteinExistence type="predicted"/>
<evidence type="ECO:0000313" key="4">
    <source>
        <dbReference type="Proteomes" id="UP000295293"/>
    </source>
</evidence>